<reference evidence="4 5" key="1">
    <citation type="submission" date="2024-03" db="EMBL/GenBank/DDBJ databases">
        <title>Aureococcus anophagefferens CCMP1851 and Kratosvirus quantuckense: Draft genome of a second virus-susceptible host strain in the model system.</title>
        <authorList>
            <person name="Chase E."/>
            <person name="Truchon A.R."/>
            <person name="Schepens W."/>
            <person name="Wilhelm S.W."/>
        </authorList>
    </citation>
    <scope>NUCLEOTIDE SEQUENCE [LARGE SCALE GENOMIC DNA]</scope>
    <source>
        <strain evidence="4 5">CCMP1851</strain>
    </source>
</reference>
<comment type="caution">
    <text evidence="4">The sequence shown here is derived from an EMBL/GenBank/DDBJ whole genome shotgun (WGS) entry which is preliminary data.</text>
</comment>
<dbReference type="Proteomes" id="UP001363151">
    <property type="component" value="Unassembled WGS sequence"/>
</dbReference>
<dbReference type="PANTHER" id="PTHR16517:SF7">
    <property type="entry name" value="PROTEIN KING TUBBY"/>
    <property type="match status" value="1"/>
</dbReference>
<gene>
    <name evidence="4" type="ORF">SO694_00010466</name>
</gene>
<feature type="compositionally biased region" description="Pro residues" evidence="2">
    <location>
        <begin position="46"/>
        <end position="56"/>
    </location>
</feature>
<proteinExistence type="inferred from homology"/>
<evidence type="ECO:0000256" key="2">
    <source>
        <dbReference type="SAM" id="MobiDB-lite"/>
    </source>
</evidence>
<dbReference type="InterPro" id="IPR000007">
    <property type="entry name" value="Tubby_C"/>
</dbReference>
<sequence length="420" mass="45399">MSRGQARPRYQASSPRRPRGPGDRAVRAAEGPRTGADAPPRSAARMPPPPPPPPPPPDDDVNDRASAAALWRSKYKAAQSPDAKERPSYGGTRRTRRKPPKSRPPPPDDEPGGRGGGGGGAARGVGRGRAPSPPRRGDRRDDSPGRRSYDDGVEHEWRATGDLRDGARDDGRQRARPAREPEPPLPRQAPGQRRDVGAPLFSAGDKPPAGAAGAGARPPRARPAGRRAREMAAAAFSSKRSAPTNPRRMEVAVPQTRWRPRGADDGPRHDDDLDDGVVAVASFRPARDQDSLCHTLNLAQGQGAQNVLHADRIAVLHMRESKYDPLSSCLVDFKARANMASVKNFQLVKSSPVEDHMKKEYFAPGGEGARENPNPDAAQPIILQMGKVGKNCFNMDYQFPMSMLQAFATCIARFDTRVAT</sequence>
<protein>
    <submittedName>
        <fullName evidence="4">Phosphatidylinositol binding protein</fullName>
    </submittedName>
</protein>
<organism evidence="4 5">
    <name type="scientific">Aureococcus anophagefferens</name>
    <name type="common">Harmful bloom alga</name>
    <dbReference type="NCBI Taxonomy" id="44056"/>
    <lineage>
        <taxon>Eukaryota</taxon>
        <taxon>Sar</taxon>
        <taxon>Stramenopiles</taxon>
        <taxon>Ochrophyta</taxon>
        <taxon>Pelagophyceae</taxon>
        <taxon>Pelagomonadales</taxon>
        <taxon>Pelagomonadaceae</taxon>
        <taxon>Aureococcus</taxon>
    </lineage>
</organism>
<accession>A0ABR1GFV6</accession>
<dbReference type="PANTHER" id="PTHR16517">
    <property type="entry name" value="TUBBY-RELATED"/>
    <property type="match status" value="1"/>
</dbReference>
<name>A0ABR1GFV6_AURAN</name>
<comment type="similarity">
    <text evidence="1">Belongs to the TUB family.</text>
</comment>
<evidence type="ECO:0000259" key="3">
    <source>
        <dbReference type="Pfam" id="PF01167"/>
    </source>
</evidence>
<evidence type="ECO:0000313" key="5">
    <source>
        <dbReference type="Proteomes" id="UP001363151"/>
    </source>
</evidence>
<keyword evidence="5" id="KW-1185">Reference proteome</keyword>
<evidence type="ECO:0000313" key="4">
    <source>
        <dbReference type="EMBL" id="KAK7254696.1"/>
    </source>
</evidence>
<dbReference type="InterPro" id="IPR025659">
    <property type="entry name" value="Tubby-like_C"/>
</dbReference>
<evidence type="ECO:0000256" key="1">
    <source>
        <dbReference type="ARBA" id="ARBA00007129"/>
    </source>
</evidence>
<dbReference type="Gene3D" id="3.20.90.10">
    <property type="entry name" value="Tubby Protein, Chain A"/>
    <property type="match status" value="1"/>
</dbReference>
<dbReference type="EMBL" id="JBBJCI010000023">
    <property type="protein sequence ID" value="KAK7254696.1"/>
    <property type="molecule type" value="Genomic_DNA"/>
</dbReference>
<feature type="compositionally biased region" description="Basic and acidic residues" evidence="2">
    <location>
        <begin position="135"/>
        <end position="182"/>
    </location>
</feature>
<dbReference type="SUPFAM" id="SSF101447">
    <property type="entry name" value="Formin homology 2 domain (FH2 domain)"/>
    <property type="match status" value="1"/>
</dbReference>
<feature type="domain" description="Tubby C-terminal" evidence="3">
    <location>
        <begin position="227"/>
        <end position="416"/>
    </location>
</feature>
<feature type="compositionally biased region" description="Gly residues" evidence="2">
    <location>
        <begin position="113"/>
        <end position="127"/>
    </location>
</feature>
<dbReference type="Pfam" id="PF01167">
    <property type="entry name" value="Tub"/>
    <property type="match status" value="1"/>
</dbReference>
<dbReference type="PRINTS" id="PR01573">
    <property type="entry name" value="SUPERTUBBY"/>
</dbReference>
<feature type="region of interest" description="Disordered" evidence="2">
    <location>
        <begin position="1"/>
        <end position="252"/>
    </location>
</feature>
<feature type="compositionally biased region" description="Low complexity" evidence="2">
    <location>
        <begin position="36"/>
        <end position="45"/>
    </location>
</feature>
<dbReference type="SUPFAM" id="SSF54518">
    <property type="entry name" value="Tubby C-terminal domain-like"/>
    <property type="match status" value="1"/>
</dbReference>
<feature type="compositionally biased region" description="Low complexity" evidence="2">
    <location>
        <begin position="203"/>
        <end position="218"/>
    </location>
</feature>